<organism evidence="7 8">
    <name type="scientific">Candidatus Promineifilum breve</name>
    <dbReference type="NCBI Taxonomy" id="1806508"/>
    <lineage>
        <taxon>Bacteria</taxon>
        <taxon>Bacillati</taxon>
        <taxon>Chloroflexota</taxon>
        <taxon>Ardenticatenia</taxon>
        <taxon>Candidatus Promineifilales</taxon>
        <taxon>Candidatus Promineifilaceae</taxon>
        <taxon>Candidatus Promineifilum</taxon>
    </lineage>
</organism>
<dbReference type="Proteomes" id="UP000215027">
    <property type="component" value="Chromosome I"/>
</dbReference>
<dbReference type="SUPFAM" id="SSF50692">
    <property type="entry name" value="ADC-like"/>
    <property type="match status" value="1"/>
</dbReference>
<keyword evidence="4" id="KW-0411">Iron-sulfur</keyword>
<dbReference type="InterPro" id="IPR050123">
    <property type="entry name" value="Prok_molybdopt-oxidoreductase"/>
</dbReference>
<evidence type="ECO:0000256" key="4">
    <source>
        <dbReference type="ARBA" id="ARBA00023014"/>
    </source>
</evidence>
<name>A0A160SZZ4_9CHLR</name>
<dbReference type="GO" id="GO:0043546">
    <property type="term" value="F:molybdopterin cofactor binding"/>
    <property type="evidence" value="ECO:0007669"/>
    <property type="project" value="InterPro"/>
</dbReference>
<dbReference type="Gene3D" id="3.40.50.740">
    <property type="match status" value="1"/>
</dbReference>
<dbReference type="KEGG" id="pbf:CFX0092_A0458"/>
<dbReference type="SUPFAM" id="SSF53706">
    <property type="entry name" value="Formate dehydrogenase/DMSO reductase, domains 1-3"/>
    <property type="match status" value="1"/>
</dbReference>
<gene>
    <name evidence="7" type="primary">fdhA</name>
    <name evidence="7" type="ORF">CFX0092_A0458</name>
</gene>
<dbReference type="Gene3D" id="2.40.40.20">
    <property type="match status" value="1"/>
</dbReference>
<feature type="domain" description="Molybdopterin dinucleotide-binding" evidence="6">
    <location>
        <begin position="429"/>
        <end position="535"/>
    </location>
</feature>
<evidence type="ECO:0000256" key="2">
    <source>
        <dbReference type="ARBA" id="ARBA00023002"/>
    </source>
</evidence>
<dbReference type="GO" id="GO:0022904">
    <property type="term" value="P:respiratory electron transport chain"/>
    <property type="evidence" value="ECO:0007669"/>
    <property type="project" value="TreeGrafter"/>
</dbReference>
<keyword evidence="3" id="KW-0408">Iron</keyword>
<sequence>MAGLAATLGSGAMTDSISNIKDADLLFVTGSNTTEAHPVIALEMKKAVRRFGAKLILLDPRAIELADFATLHLRQRPGTDVAVLNAIAHVIIRDSLANSAFIEERTEGFDALAAAVAGWTPERAEVISGVPAQLIVDAAYLYAHARNAMIFWAMGITQHTTGTDNVKACSNLALLTGHIGRPATGLNPLRGQNNVQGACDMGGLPNVFPGYQAVTDEAIRRKFAAGWGVAYEALSPTPGLTVTEISRGALEGRIKAIYIMGENPMLSDPNLSHVAEAFERVELLVCQDIFLNETAQRADVVLPAASFAEKGGTFTNTERRVQLIRPALPPPGEARPDWAILLDLARRLGADWRYDGPADILAEMATLTPQYAGLSHARLAAGGLQWPCPTAEHPGTPVLHIGKFTRGRGLFAPLEFRPPAELPDDDFPFLLSTGRILFHWHGGTMSRRSAGLEAIAPEAEAEIHPADAARLGIADGEPVCVSSRRGRVVAAARLTPRSSPGMVFMTFHYAEAAVNLLTIDAVDPTAKIPEYKVCAVNITKLAQPINKELSHESESPFALA</sequence>
<reference evidence="7" key="1">
    <citation type="submission" date="2016-01" db="EMBL/GenBank/DDBJ databases">
        <authorList>
            <person name="Mcilroy J.S."/>
            <person name="Karst M S."/>
            <person name="Albertsen M."/>
        </authorList>
    </citation>
    <scope>NUCLEOTIDE SEQUENCE</scope>
    <source>
        <strain evidence="7">Cfx-K</strain>
    </source>
</reference>
<dbReference type="GO" id="GO:0016020">
    <property type="term" value="C:membrane"/>
    <property type="evidence" value="ECO:0007669"/>
    <property type="project" value="TreeGrafter"/>
</dbReference>
<keyword evidence="2 7" id="KW-0560">Oxidoreductase</keyword>
<feature type="domain" description="Molybdopterin oxidoreductase" evidence="5">
    <location>
        <begin position="12"/>
        <end position="346"/>
    </location>
</feature>
<dbReference type="GO" id="GO:0051536">
    <property type="term" value="F:iron-sulfur cluster binding"/>
    <property type="evidence" value="ECO:0007669"/>
    <property type="project" value="UniProtKB-KW"/>
</dbReference>
<protein>
    <submittedName>
        <fullName evidence="7">Formate dehydrogenase subunit alpha</fullName>
        <ecNumber evidence="7">1.2.1.2</ecNumber>
    </submittedName>
</protein>
<evidence type="ECO:0000256" key="3">
    <source>
        <dbReference type="ARBA" id="ARBA00023004"/>
    </source>
</evidence>
<dbReference type="InterPro" id="IPR006655">
    <property type="entry name" value="Mopterin_OxRdtase_prok_CS"/>
</dbReference>
<dbReference type="PANTHER" id="PTHR43105:SF14">
    <property type="entry name" value="FORMATE DEHYDROGENASE H"/>
    <property type="match status" value="1"/>
</dbReference>
<evidence type="ECO:0000313" key="8">
    <source>
        <dbReference type="Proteomes" id="UP000215027"/>
    </source>
</evidence>
<dbReference type="InterPro" id="IPR009010">
    <property type="entry name" value="Asp_de-COase-like_dom_sf"/>
</dbReference>
<dbReference type="EMBL" id="LN890655">
    <property type="protein sequence ID" value="CUS02339.2"/>
    <property type="molecule type" value="Genomic_DNA"/>
</dbReference>
<dbReference type="Pfam" id="PF01568">
    <property type="entry name" value="Molydop_binding"/>
    <property type="match status" value="1"/>
</dbReference>
<keyword evidence="1" id="KW-0479">Metal-binding</keyword>
<evidence type="ECO:0000259" key="6">
    <source>
        <dbReference type="Pfam" id="PF01568"/>
    </source>
</evidence>
<dbReference type="InterPro" id="IPR006656">
    <property type="entry name" value="Mopterin_OxRdtase"/>
</dbReference>
<dbReference type="AlphaFoldDB" id="A0A160SZZ4"/>
<dbReference type="Pfam" id="PF00384">
    <property type="entry name" value="Molybdopterin"/>
    <property type="match status" value="1"/>
</dbReference>
<dbReference type="EC" id="1.2.1.2" evidence="7"/>
<dbReference type="PANTHER" id="PTHR43105">
    <property type="entry name" value="RESPIRATORY NITRATE REDUCTASE"/>
    <property type="match status" value="1"/>
</dbReference>
<proteinExistence type="predicted"/>
<dbReference type="GO" id="GO:0046872">
    <property type="term" value="F:metal ion binding"/>
    <property type="evidence" value="ECO:0007669"/>
    <property type="project" value="UniProtKB-KW"/>
</dbReference>
<accession>A0A160SZZ4</accession>
<keyword evidence="8" id="KW-1185">Reference proteome</keyword>
<evidence type="ECO:0000313" key="7">
    <source>
        <dbReference type="EMBL" id="CUS02339.2"/>
    </source>
</evidence>
<dbReference type="GO" id="GO:0003954">
    <property type="term" value="F:NADH dehydrogenase activity"/>
    <property type="evidence" value="ECO:0007669"/>
    <property type="project" value="TreeGrafter"/>
</dbReference>
<evidence type="ECO:0000259" key="5">
    <source>
        <dbReference type="Pfam" id="PF00384"/>
    </source>
</evidence>
<dbReference type="Gene3D" id="3.40.228.10">
    <property type="entry name" value="Dimethylsulfoxide Reductase, domain 2"/>
    <property type="match status" value="1"/>
</dbReference>
<evidence type="ECO:0000256" key="1">
    <source>
        <dbReference type="ARBA" id="ARBA00022723"/>
    </source>
</evidence>
<dbReference type="InterPro" id="IPR006657">
    <property type="entry name" value="MoPterin_dinucl-bd_dom"/>
</dbReference>
<dbReference type="PROSITE" id="PS00932">
    <property type="entry name" value="MOLYBDOPTERIN_PROK_3"/>
    <property type="match status" value="1"/>
</dbReference>